<dbReference type="GO" id="GO:0005789">
    <property type="term" value="C:endoplasmic reticulum membrane"/>
    <property type="evidence" value="ECO:0007669"/>
    <property type="project" value="UniProtKB-SubCell"/>
</dbReference>
<keyword evidence="6" id="KW-0694">RNA-binding</keyword>
<evidence type="ECO:0000256" key="5">
    <source>
        <dbReference type="ARBA" id="ARBA00022768"/>
    </source>
</evidence>
<dbReference type="NCBIfam" id="TIGR00037">
    <property type="entry name" value="eIF_5A"/>
    <property type="match status" value="1"/>
</dbReference>
<name>A0A6P4YRJ4_BRABE</name>
<evidence type="ECO:0000256" key="10">
    <source>
        <dbReference type="SAM" id="MobiDB-lite"/>
    </source>
</evidence>
<dbReference type="GO" id="GO:0045905">
    <property type="term" value="P:positive regulation of translational termination"/>
    <property type="evidence" value="ECO:0007669"/>
    <property type="project" value="UniProtKB-UniRule"/>
</dbReference>
<dbReference type="PANTHER" id="PTHR11673">
    <property type="entry name" value="TRANSLATION INITIATION FACTOR 5A FAMILY MEMBER"/>
    <property type="match status" value="1"/>
</dbReference>
<keyword evidence="7 9" id="KW-0648">Protein biosynthesis</keyword>
<feature type="region of interest" description="Disordered" evidence="10">
    <location>
        <begin position="1"/>
        <end position="21"/>
    </location>
</feature>
<comment type="subcellular location">
    <subcellularLocation>
        <location evidence="2">Cytoplasm</location>
    </subcellularLocation>
    <subcellularLocation>
        <location evidence="1">Endoplasmic reticulum membrane</location>
        <topology evidence="1">Peripheral membrane protein</topology>
        <orientation evidence="1">Cytoplasmic side</orientation>
    </subcellularLocation>
</comment>
<organism evidence="12 13">
    <name type="scientific">Branchiostoma belcheri</name>
    <name type="common">Amphioxus</name>
    <dbReference type="NCBI Taxonomy" id="7741"/>
    <lineage>
        <taxon>Eukaryota</taxon>
        <taxon>Metazoa</taxon>
        <taxon>Chordata</taxon>
        <taxon>Cephalochordata</taxon>
        <taxon>Leptocardii</taxon>
        <taxon>Amphioxiformes</taxon>
        <taxon>Branchiostomatidae</taxon>
        <taxon>Branchiostoma</taxon>
    </lineage>
</organism>
<evidence type="ECO:0000313" key="12">
    <source>
        <dbReference type="Proteomes" id="UP000515135"/>
    </source>
</evidence>
<sequence length="158" mass="17360">MSDHEDLEWEPPTVDTSTTYPRQCGDLEKGGFVMLEGRPCKIVKITIAKAGKHGSAKVDLVGTDLFTGKTIEVVSASNMNMDCPKVTRTEYQLIDVTNGFLNLMDDNGDTRDDIKLPDGDLGKEISTCIGDEDYDYLVCVLKACGEEMAISLKKMAKE</sequence>
<reference evidence="13" key="1">
    <citation type="submission" date="2025-08" db="UniProtKB">
        <authorList>
            <consortium name="RefSeq"/>
        </authorList>
    </citation>
    <scope>IDENTIFICATION</scope>
    <source>
        <tissue evidence="13">Gonad</tissue>
    </source>
</reference>
<accession>A0A6P4YRJ4</accession>
<dbReference type="GO" id="GO:0003723">
    <property type="term" value="F:RNA binding"/>
    <property type="evidence" value="ECO:0007669"/>
    <property type="project" value="UniProtKB-KW"/>
</dbReference>
<dbReference type="SUPFAM" id="SSF50249">
    <property type="entry name" value="Nucleic acid-binding proteins"/>
    <property type="match status" value="1"/>
</dbReference>
<dbReference type="FunFam" id="2.30.30.30:FF:000007">
    <property type="entry name" value="Eukaryotic translation initiation factor 5A"/>
    <property type="match status" value="1"/>
</dbReference>
<dbReference type="GO" id="GO:0045901">
    <property type="term" value="P:positive regulation of translational elongation"/>
    <property type="evidence" value="ECO:0007669"/>
    <property type="project" value="UniProtKB-UniRule"/>
</dbReference>
<dbReference type="RefSeq" id="XP_019619816.1">
    <property type="nucleotide sequence ID" value="XM_019764257.1"/>
</dbReference>
<evidence type="ECO:0000256" key="2">
    <source>
        <dbReference type="ARBA" id="ARBA00004496"/>
    </source>
</evidence>
<dbReference type="InterPro" id="IPR012340">
    <property type="entry name" value="NA-bd_OB-fold"/>
</dbReference>
<evidence type="ECO:0000256" key="7">
    <source>
        <dbReference type="ARBA" id="ARBA00022917"/>
    </source>
</evidence>
<evidence type="ECO:0000256" key="8">
    <source>
        <dbReference type="ARBA" id="ARBA00023071"/>
    </source>
</evidence>
<evidence type="ECO:0000313" key="13">
    <source>
        <dbReference type="RefSeq" id="XP_019619816.1"/>
    </source>
</evidence>
<proteinExistence type="inferred from homology"/>
<evidence type="ECO:0000256" key="9">
    <source>
        <dbReference type="RuleBase" id="RU362005"/>
    </source>
</evidence>
<dbReference type="Pfam" id="PF01287">
    <property type="entry name" value="eIF-5a"/>
    <property type="match status" value="1"/>
</dbReference>
<keyword evidence="5" id="KW-0251">Elongation factor</keyword>
<dbReference type="InterPro" id="IPR048670">
    <property type="entry name" value="IF5A-like_N"/>
</dbReference>
<dbReference type="CDD" id="cd04468">
    <property type="entry name" value="S1_eIF5A"/>
    <property type="match status" value="1"/>
</dbReference>
<dbReference type="SUPFAM" id="SSF50104">
    <property type="entry name" value="Translation proteins SH3-like domain"/>
    <property type="match status" value="1"/>
</dbReference>
<evidence type="ECO:0000256" key="4">
    <source>
        <dbReference type="ARBA" id="ARBA00022490"/>
    </source>
</evidence>
<evidence type="ECO:0000256" key="6">
    <source>
        <dbReference type="ARBA" id="ARBA00022884"/>
    </source>
</evidence>
<dbReference type="AlphaFoldDB" id="A0A6P4YRJ4"/>
<dbReference type="GeneID" id="109466530"/>
<evidence type="ECO:0000259" key="11">
    <source>
        <dbReference type="SMART" id="SM01376"/>
    </source>
</evidence>
<evidence type="ECO:0000256" key="1">
    <source>
        <dbReference type="ARBA" id="ARBA00004397"/>
    </source>
</evidence>
<protein>
    <recommendedName>
        <fullName evidence="9">Eukaryotic translation initiation factor 5A</fullName>
        <shortName evidence="9">eIF-5A</shortName>
    </recommendedName>
</protein>
<dbReference type="KEGG" id="bbel:109466530"/>
<comment type="similarity">
    <text evidence="3 9">Belongs to the eIF-5A family.</text>
</comment>
<evidence type="ECO:0000256" key="3">
    <source>
        <dbReference type="ARBA" id="ARBA00006016"/>
    </source>
</evidence>
<dbReference type="InterPro" id="IPR014722">
    <property type="entry name" value="Rib_uL2_dom2"/>
</dbReference>
<dbReference type="OrthoDB" id="9975114at2759"/>
<dbReference type="InterPro" id="IPR001884">
    <property type="entry name" value="IF5A-like"/>
</dbReference>
<dbReference type="Gene3D" id="2.40.50.140">
    <property type="entry name" value="Nucleic acid-binding proteins"/>
    <property type="match status" value="1"/>
</dbReference>
<comment type="PTM">
    <text evidence="9">eIF-5A seems to be the only eukaryotic protein to have a hypusine residue which is a post-translational modification of a lysine by the addition of a butylamino group.</text>
</comment>
<comment type="function">
    <text evidence="9">Translation factor that promotes translation elongation and termination, particularly upon ribosome stalling at specific amino acid sequence contexts. Binds between the exit (E) and peptidyl (P) site of the ribosome and promotes rescue of stalled ribosome: specifically required for efficient translation of polyproline-containing peptides as well as other motifs that stall the ribosome. Acts as ribosome quality control (RQC) cofactor by joining the RQC complex to facilitate peptidyl transfer during CAT tailing step.</text>
</comment>
<keyword evidence="8 9" id="KW-0385">Hypusine</keyword>
<dbReference type="FunFam" id="2.40.50.140:FF:000034">
    <property type="entry name" value="Eukaryotic translation initiation factor 5A"/>
    <property type="match status" value="1"/>
</dbReference>
<keyword evidence="4" id="KW-0963">Cytoplasm</keyword>
<keyword evidence="12" id="KW-1185">Reference proteome</keyword>
<dbReference type="Pfam" id="PF21485">
    <property type="entry name" value="IF5A-like_N"/>
    <property type="match status" value="1"/>
</dbReference>
<feature type="domain" description="Translation initiation factor 5A C-terminal" evidence="11">
    <location>
        <begin position="85"/>
        <end position="153"/>
    </location>
</feature>
<dbReference type="Gene3D" id="2.30.30.30">
    <property type="match status" value="1"/>
</dbReference>
<dbReference type="InterPro" id="IPR008991">
    <property type="entry name" value="Translation_prot_SH3-like_sf"/>
</dbReference>
<dbReference type="SMART" id="SM01376">
    <property type="entry name" value="eIF-5a"/>
    <property type="match status" value="1"/>
</dbReference>
<dbReference type="InterPro" id="IPR020189">
    <property type="entry name" value="IF5A_C"/>
</dbReference>
<dbReference type="GO" id="GO:0043022">
    <property type="term" value="F:ribosome binding"/>
    <property type="evidence" value="ECO:0007669"/>
    <property type="project" value="UniProtKB-UniRule"/>
</dbReference>
<dbReference type="GO" id="GO:0003746">
    <property type="term" value="F:translation elongation factor activity"/>
    <property type="evidence" value="ECO:0007669"/>
    <property type="project" value="UniProtKB-UniRule"/>
</dbReference>
<gene>
    <name evidence="13" type="primary">LOC109466530</name>
</gene>
<dbReference type="PIRSF" id="PIRSF003025">
    <property type="entry name" value="eIF5A"/>
    <property type="match status" value="1"/>
</dbReference>
<dbReference type="Proteomes" id="UP000515135">
    <property type="component" value="Unplaced"/>
</dbReference>